<evidence type="ECO:0000313" key="2">
    <source>
        <dbReference type="Proteomes" id="UP000014461"/>
    </source>
</evidence>
<reference evidence="1" key="1">
    <citation type="journal article" date="2013" name="Genome Announc.">
        <title>Draft Genome Sequence of Agarivorans albus Strain MKT 106T, an Agarolytic Marine Bacterium.</title>
        <authorList>
            <person name="Yasuike M."/>
            <person name="Nakamura Y."/>
            <person name="Kai W."/>
            <person name="Fujiwara A."/>
            <person name="Fukui Y."/>
            <person name="Satomi M."/>
            <person name="Sano M."/>
        </authorList>
    </citation>
    <scope>NUCLEOTIDE SEQUENCE [LARGE SCALE GENOMIC DNA]</scope>
</reference>
<dbReference type="RefSeq" id="WP_016401430.1">
    <property type="nucleotide sequence ID" value="NZ_BARX01000009.1"/>
</dbReference>
<dbReference type="Proteomes" id="UP000014461">
    <property type="component" value="Unassembled WGS sequence"/>
</dbReference>
<accession>R9PJY0</accession>
<evidence type="ECO:0000313" key="1">
    <source>
        <dbReference type="EMBL" id="GAD01662.1"/>
    </source>
</evidence>
<gene>
    <name evidence="1" type="ORF">AALB_1742</name>
</gene>
<dbReference type="OrthoDB" id="8741777at2"/>
<sequence length="366" mass="40779">MTISTAAVAINSTALFSTWQRAQLVKYLQVLALIVALVSTGVVAQDKSSTYQSVEPRNSYFALTMGSGITNVEGVDKEDKKQNHRSFDVRFGQYLKDNVRLDFVHANEGHPYNHHRDGFSTQLVYTPMLTKTARLELGSGPYFSFDTTRNAEGVELNEKRLGMMSTVALVYPINYIGTGAHLRGQWNNYLIPDRPTSNSFLVGFGIDIDNGSNQVKQDGNGFINEVWVSLANTKINHGGPETTVGYSVEGAHRFSNNYAVSLGWLDEGGDSGWTERRGITAQVWRFIPLGNHLEGRFGAGPYFAQDKYEHASAFDTKGVVTIGVNYYPHWRNTQTWFVGGSLTRVIDKKGYENDADIARLTIGYRF</sequence>
<name>R9PJY0_AGAAL</name>
<dbReference type="AlphaFoldDB" id="R9PJY0"/>
<proteinExistence type="predicted"/>
<protein>
    <submittedName>
        <fullName evidence="1">Uncharacterized protein</fullName>
    </submittedName>
</protein>
<comment type="caution">
    <text evidence="1">The sequence shown here is derived from an EMBL/GenBank/DDBJ whole genome shotgun (WGS) entry which is preliminary data.</text>
</comment>
<organism evidence="1 2">
    <name type="scientific">Agarivorans albus MKT 106</name>
    <dbReference type="NCBI Taxonomy" id="1331007"/>
    <lineage>
        <taxon>Bacteria</taxon>
        <taxon>Pseudomonadati</taxon>
        <taxon>Pseudomonadota</taxon>
        <taxon>Gammaproteobacteria</taxon>
        <taxon>Alteromonadales</taxon>
        <taxon>Alteromonadaceae</taxon>
        <taxon>Agarivorans</taxon>
    </lineage>
</organism>
<dbReference type="EMBL" id="BARX01000009">
    <property type="protein sequence ID" value="GAD01662.1"/>
    <property type="molecule type" value="Genomic_DNA"/>
</dbReference>
<keyword evidence="2" id="KW-1185">Reference proteome</keyword>